<sequence>MTDGWTDKRRRTTINFLVNSPKGTIFLKSVDASDISKTTDKIFKMIDDVVKEVGEKHVIQVVMDNAASYKAAGEMLMEKRRDCIGHLVQHTTLI</sequence>
<protein>
    <recommendedName>
        <fullName evidence="1">DUF659 domain-containing protein</fullName>
    </recommendedName>
</protein>
<dbReference type="PANTHER" id="PTHR32166">
    <property type="entry name" value="OSJNBA0013A04.12 PROTEIN"/>
    <property type="match status" value="1"/>
</dbReference>
<proteinExistence type="predicted"/>
<reference evidence="2" key="1">
    <citation type="submission" date="2023-10" db="EMBL/GenBank/DDBJ databases">
        <title>Chromosome-level genome of the transformable northern wattle, Acacia crassicarpa.</title>
        <authorList>
            <person name="Massaro I."/>
            <person name="Sinha N.R."/>
            <person name="Poethig S."/>
            <person name="Leichty A.R."/>
        </authorList>
    </citation>
    <scope>NUCLEOTIDE SEQUENCE</scope>
    <source>
        <strain evidence="2">Acra3RX</strain>
        <tissue evidence="2">Leaf</tissue>
    </source>
</reference>
<evidence type="ECO:0000313" key="2">
    <source>
        <dbReference type="EMBL" id="KAK4284916.1"/>
    </source>
</evidence>
<keyword evidence="3" id="KW-1185">Reference proteome</keyword>
<feature type="domain" description="DUF659" evidence="1">
    <location>
        <begin position="1"/>
        <end position="82"/>
    </location>
</feature>
<dbReference type="InterPro" id="IPR012337">
    <property type="entry name" value="RNaseH-like_sf"/>
</dbReference>
<dbReference type="SUPFAM" id="SSF53098">
    <property type="entry name" value="Ribonuclease H-like"/>
    <property type="match status" value="1"/>
</dbReference>
<evidence type="ECO:0000313" key="3">
    <source>
        <dbReference type="Proteomes" id="UP001293593"/>
    </source>
</evidence>
<organism evidence="2 3">
    <name type="scientific">Acacia crassicarpa</name>
    <name type="common">northern wattle</name>
    <dbReference type="NCBI Taxonomy" id="499986"/>
    <lineage>
        <taxon>Eukaryota</taxon>
        <taxon>Viridiplantae</taxon>
        <taxon>Streptophyta</taxon>
        <taxon>Embryophyta</taxon>
        <taxon>Tracheophyta</taxon>
        <taxon>Spermatophyta</taxon>
        <taxon>Magnoliopsida</taxon>
        <taxon>eudicotyledons</taxon>
        <taxon>Gunneridae</taxon>
        <taxon>Pentapetalae</taxon>
        <taxon>rosids</taxon>
        <taxon>fabids</taxon>
        <taxon>Fabales</taxon>
        <taxon>Fabaceae</taxon>
        <taxon>Caesalpinioideae</taxon>
        <taxon>mimosoid clade</taxon>
        <taxon>Acacieae</taxon>
        <taxon>Acacia</taxon>
    </lineage>
</organism>
<comment type="caution">
    <text evidence="2">The sequence shown here is derived from an EMBL/GenBank/DDBJ whole genome shotgun (WGS) entry which is preliminary data.</text>
</comment>
<dbReference type="Pfam" id="PF04937">
    <property type="entry name" value="DUF659"/>
    <property type="match status" value="1"/>
</dbReference>
<accession>A0AAE1THA9</accession>
<dbReference type="PANTHER" id="PTHR32166:SF122">
    <property type="entry name" value="OS09G0499600 PROTEIN"/>
    <property type="match status" value="1"/>
</dbReference>
<gene>
    <name evidence="2" type="ORF">QN277_001685</name>
</gene>
<dbReference type="AlphaFoldDB" id="A0AAE1THA9"/>
<dbReference type="Proteomes" id="UP001293593">
    <property type="component" value="Unassembled WGS sequence"/>
</dbReference>
<dbReference type="EMBL" id="JAWXYG010000001">
    <property type="protein sequence ID" value="KAK4284916.1"/>
    <property type="molecule type" value="Genomic_DNA"/>
</dbReference>
<evidence type="ECO:0000259" key="1">
    <source>
        <dbReference type="Pfam" id="PF04937"/>
    </source>
</evidence>
<dbReference type="InterPro" id="IPR007021">
    <property type="entry name" value="DUF659"/>
</dbReference>
<name>A0AAE1THA9_9FABA</name>